<name>A0A2K3N5S8_TRIPR</name>
<gene>
    <name evidence="1" type="ORF">L195_g021644</name>
</gene>
<reference evidence="1 2" key="2">
    <citation type="journal article" date="2017" name="Front. Plant Sci.">
        <title>Gene Classification and Mining of Molecular Markers Useful in Red Clover (Trifolium pratense) Breeding.</title>
        <authorList>
            <person name="Istvanek J."/>
            <person name="Dluhosova J."/>
            <person name="Dluhos P."/>
            <person name="Patkova L."/>
            <person name="Nedelnik J."/>
            <person name="Repkova J."/>
        </authorList>
    </citation>
    <scope>NUCLEOTIDE SEQUENCE [LARGE SCALE GENOMIC DNA]</scope>
    <source>
        <strain evidence="2">cv. Tatra</strain>
        <tissue evidence="1">Young leaves</tissue>
    </source>
</reference>
<evidence type="ECO:0000313" key="2">
    <source>
        <dbReference type="Proteomes" id="UP000236291"/>
    </source>
</evidence>
<sequence length="72" mass="7869">MINQEVNILSSSKLSDELSAPIIKDVIAAGETNTILETSENSNEDIVAVSETSSVDDPDRNYTSTPRMLVWL</sequence>
<dbReference type="AlphaFoldDB" id="A0A2K3N5S8"/>
<proteinExistence type="predicted"/>
<dbReference type="EMBL" id="ASHM01016594">
    <property type="protein sequence ID" value="PNX98398.1"/>
    <property type="molecule type" value="Genomic_DNA"/>
</dbReference>
<evidence type="ECO:0000313" key="1">
    <source>
        <dbReference type="EMBL" id="PNX98398.1"/>
    </source>
</evidence>
<dbReference type="ExpressionAtlas" id="A0A2K3N5S8">
    <property type="expression patterns" value="baseline"/>
</dbReference>
<organism evidence="1 2">
    <name type="scientific">Trifolium pratense</name>
    <name type="common">Red clover</name>
    <dbReference type="NCBI Taxonomy" id="57577"/>
    <lineage>
        <taxon>Eukaryota</taxon>
        <taxon>Viridiplantae</taxon>
        <taxon>Streptophyta</taxon>
        <taxon>Embryophyta</taxon>
        <taxon>Tracheophyta</taxon>
        <taxon>Spermatophyta</taxon>
        <taxon>Magnoliopsida</taxon>
        <taxon>eudicotyledons</taxon>
        <taxon>Gunneridae</taxon>
        <taxon>Pentapetalae</taxon>
        <taxon>rosids</taxon>
        <taxon>fabids</taxon>
        <taxon>Fabales</taxon>
        <taxon>Fabaceae</taxon>
        <taxon>Papilionoideae</taxon>
        <taxon>50 kb inversion clade</taxon>
        <taxon>NPAAA clade</taxon>
        <taxon>Hologalegina</taxon>
        <taxon>IRL clade</taxon>
        <taxon>Trifolieae</taxon>
        <taxon>Trifolium</taxon>
    </lineage>
</organism>
<dbReference type="Proteomes" id="UP000236291">
    <property type="component" value="Unassembled WGS sequence"/>
</dbReference>
<comment type="caution">
    <text evidence="1">The sequence shown here is derived from an EMBL/GenBank/DDBJ whole genome shotgun (WGS) entry which is preliminary data.</text>
</comment>
<reference evidence="1 2" key="1">
    <citation type="journal article" date="2014" name="Am. J. Bot.">
        <title>Genome assembly and annotation for red clover (Trifolium pratense; Fabaceae).</title>
        <authorList>
            <person name="Istvanek J."/>
            <person name="Jaros M."/>
            <person name="Krenek A."/>
            <person name="Repkova J."/>
        </authorList>
    </citation>
    <scope>NUCLEOTIDE SEQUENCE [LARGE SCALE GENOMIC DNA]</scope>
    <source>
        <strain evidence="2">cv. Tatra</strain>
        <tissue evidence="1">Young leaves</tissue>
    </source>
</reference>
<protein>
    <submittedName>
        <fullName evidence="1">Uncharacterized protein</fullName>
    </submittedName>
</protein>
<accession>A0A2K3N5S8</accession>